<name>A0A1R3KYB0_9ROSI</name>
<evidence type="ECO:0000313" key="3">
    <source>
        <dbReference type="Proteomes" id="UP000187203"/>
    </source>
</evidence>
<dbReference type="SUPFAM" id="SSF49562">
    <property type="entry name" value="C2 domain (Calcium/lipid-binding domain, CaLB)"/>
    <property type="match status" value="1"/>
</dbReference>
<reference evidence="3" key="1">
    <citation type="submission" date="2013-09" db="EMBL/GenBank/DDBJ databases">
        <title>Corchorus olitorius genome sequencing.</title>
        <authorList>
            <person name="Alam M."/>
            <person name="Haque M.S."/>
            <person name="Islam M.S."/>
            <person name="Emdad E.M."/>
            <person name="Islam M.M."/>
            <person name="Ahmed B."/>
            <person name="Halim A."/>
            <person name="Hossen Q.M.M."/>
            <person name="Hossain M.Z."/>
            <person name="Ahmed R."/>
            <person name="Khan M.M."/>
            <person name="Islam R."/>
            <person name="Rashid M.M."/>
            <person name="Khan S.A."/>
            <person name="Rahman M.S."/>
            <person name="Alam M."/>
            <person name="Yahiya A.S."/>
            <person name="Khan M.S."/>
            <person name="Azam M.S."/>
            <person name="Haque T."/>
            <person name="Lashkar M.Z.H."/>
            <person name="Akhand A.I."/>
            <person name="Morshed G."/>
            <person name="Roy S."/>
            <person name="Uddin K.S."/>
            <person name="Rabeya T."/>
            <person name="Hossain A.S."/>
            <person name="Chowdhury A."/>
            <person name="Snigdha A.R."/>
            <person name="Mortoza M.S."/>
            <person name="Matin S.A."/>
            <person name="Hoque S.M.E."/>
            <person name="Islam M.K."/>
            <person name="Roy D.K."/>
            <person name="Haider R."/>
            <person name="Moosa M.M."/>
            <person name="Elias S.M."/>
            <person name="Hasan A.M."/>
            <person name="Jahan S."/>
            <person name="Shafiuddin M."/>
            <person name="Mahmood N."/>
            <person name="Shommy N.S."/>
        </authorList>
    </citation>
    <scope>NUCLEOTIDE SEQUENCE [LARGE SCALE GENOMIC DNA]</scope>
    <source>
        <strain evidence="3">cv. O-4</strain>
    </source>
</reference>
<gene>
    <name evidence="2" type="ORF">COLO4_03474</name>
</gene>
<dbReference type="Pfam" id="PF00168">
    <property type="entry name" value="C2"/>
    <property type="match status" value="1"/>
</dbReference>
<dbReference type="Gene3D" id="2.60.40.150">
    <property type="entry name" value="C2 domain"/>
    <property type="match status" value="1"/>
</dbReference>
<dbReference type="InterPro" id="IPR000008">
    <property type="entry name" value="C2_dom"/>
</dbReference>
<dbReference type="SMART" id="SM00239">
    <property type="entry name" value="C2"/>
    <property type="match status" value="1"/>
</dbReference>
<dbReference type="CDD" id="cd00030">
    <property type="entry name" value="C2"/>
    <property type="match status" value="1"/>
</dbReference>
<dbReference type="OrthoDB" id="1680433at2759"/>
<evidence type="ECO:0000259" key="1">
    <source>
        <dbReference type="PROSITE" id="PS50004"/>
    </source>
</evidence>
<feature type="domain" description="C2" evidence="1">
    <location>
        <begin position="1"/>
        <end position="118"/>
    </location>
</feature>
<dbReference type="PROSITE" id="PS50004">
    <property type="entry name" value="C2"/>
    <property type="match status" value="1"/>
</dbReference>
<dbReference type="EMBL" id="AWUE01009868">
    <property type="protein sequence ID" value="OMP12094.1"/>
    <property type="molecule type" value="Genomic_DNA"/>
</dbReference>
<dbReference type="AlphaFoldDB" id="A0A1R3KYB0"/>
<dbReference type="Proteomes" id="UP000187203">
    <property type="component" value="Unassembled WGS sequence"/>
</dbReference>
<accession>A0A1R3KYB0</accession>
<organism evidence="2 3">
    <name type="scientific">Corchorus olitorius</name>
    <dbReference type="NCBI Taxonomy" id="93759"/>
    <lineage>
        <taxon>Eukaryota</taxon>
        <taxon>Viridiplantae</taxon>
        <taxon>Streptophyta</taxon>
        <taxon>Embryophyta</taxon>
        <taxon>Tracheophyta</taxon>
        <taxon>Spermatophyta</taxon>
        <taxon>Magnoliopsida</taxon>
        <taxon>eudicotyledons</taxon>
        <taxon>Gunneridae</taxon>
        <taxon>Pentapetalae</taxon>
        <taxon>rosids</taxon>
        <taxon>malvids</taxon>
        <taxon>Malvales</taxon>
        <taxon>Malvaceae</taxon>
        <taxon>Grewioideae</taxon>
        <taxon>Apeibeae</taxon>
        <taxon>Corchorus</taxon>
    </lineage>
</organism>
<dbReference type="PANTHER" id="PTHR32246:SF143">
    <property type="entry name" value="CALCIUM-DEPENDENT LIPID-BINDING (CALB DOMAIN) FAMILY PROTEIN"/>
    <property type="match status" value="1"/>
</dbReference>
<dbReference type="InterPro" id="IPR035892">
    <property type="entry name" value="C2_domain_sf"/>
</dbReference>
<dbReference type="PANTHER" id="PTHR32246">
    <property type="entry name" value="INGRESSION PROTEIN FIC1"/>
    <property type="match status" value="1"/>
</dbReference>
<protein>
    <submittedName>
        <fullName evidence="2">C2 calcium-dependent membrane targeting</fullName>
    </submittedName>
</protein>
<evidence type="ECO:0000313" key="2">
    <source>
        <dbReference type="EMBL" id="OMP12094.1"/>
    </source>
</evidence>
<proteinExistence type="predicted"/>
<comment type="caution">
    <text evidence="2">The sequence shown here is derived from an EMBL/GenBank/DDBJ whole genome shotgun (WGS) entry which is preliminary data.</text>
</comment>
<sequence>MSAFLNSPSGEFRILEIKLESSDLNVKKGGQVYVKLSMQDRVLQTTSVKNLSRGPNSNPVWNEKFIFSVPHQNFSGRGNSILSFEIFRARKFFKDQLIGSTCCDIKSLFQVHPHHQQDDCVRYDESGEDDSSCALSASMSLVVGKKLKRKGVLKIEVAVWEGFIACVGDHKWRNAAMPYDEFMCLTNPNFSHKMIKKNRKVNLYLCFTGQL</sequence>
<keyword evidence="3" id="KW-1185">Reference proteome</keyword>